<feature type="chain" id="PRO_5036972728" description="Matrixin family metalloprotease" evidence="2">
    <location>
        <begin position="43"/>
        <end position="211"/>
    </location>
</feature>
<dbReference type="EMBL" id="BMVC01000017">
    <property type="protein sequence ID" value="GHD11268.1"/>
    <property type="molecule type" value="Genomic_DNA"/>
</dbReference>
<comment type="caution">
    <text evidence="3">The sequence shown here is derived from an EMBL/GenBank/DDBJ whole genome shotgun (WGS) entry which is preliminary data.</text>
</comment>
<feature type="signal peptide" evidence="2">
    <location>
        <begin position="1"/>
        <end position="42"/>
    </location>
</feature>
<dbReference type="InterPro" id="IPR024079">
    <property type="entry name" value="MetalloPept_cat_dom_sf"/>
</dbReference>
<reference evidence="3" key="1">
    <citation type="journal article" date="2014" name="Int. J. Syst. Evol. Microbiol.">
        <title>Complete genome sequence of Corynebacterium casei LMG S-19264T (=DSM 44701T), isolated from a smear-ripened cheese.</title>
        <authorList>
            <consortium name="US DOE Joint Genome Institute (JGI-PGF)"/>
            <person name="Walter F."/>
            <person name="Albersmeier A."/>
            <person name="Kalinowski J."/>
            <person name="Ruckert C."/>
        </authorList>
    </citation>
    <scope>NUCLEOTIDE SEQUENCE</scope>
    <source>
        <strain evidence="3">JCM 4637</strain>
    </source>
</reference>
<organism evidence="3 4">
    <name type="scientific">Streptomyces finlayi</name>
    <dbReference type="NCBI Taxonomy" id="67296"/>
    <lineage>
        <taxon>Bacteria</taxon>
        <taxon>Bacillati</taxon>
        <taxon>Actinomycetota</taxon>
        <taxon>Actinomycetes</taxon>
        <taxon>Kitasatosporales</taxon>
        <taxon>Streptomycetaceae</taxon>
        <taxon>Streptomyces</taxon>
    </lineage>
</organism>
<dbReference type="GO" id="GO:0008237">
    <property type="term" value="F:metallopeptidase activity"/>
    <property type="evidence" value="ECO:0007669"/>
    <property type="project" value="InterPro"/>
</dbReference>
<dbReference type="Proteomes" id="UP000638353">
    <property type="component" value="Unassembled WGS sequence"/>
</dbReference>
<protein>
    <recommendedName>
        <fullName evidence="5">Matrixin family metalloprotease</fullName>
    </recommendedName>
</protein>
<dbReference type="AlphaFoldDB" id="A0A918X4J6"/>
<name>A0A918X4J6_9ACTN</name>
<feature type="compositionally biased region" description="Basic and acidic residues" evidence="1">
    <location>
        <begin position="55"/>
        <end position="68"/>
    </location>
</feature>
<keyword evidence="2" id="KW-0732">Signal</keyword>
<dbReference type="Gene3D" id="3.40.390.10">
    <property type="entry name" value="Collagenase (Catalytic Domain)"/>
    <property type="match status" value="1"/>
</dbReference>
<sequence>MSRPEHARTTPHSGHMTPARHPLATLLAATALAVALANPAHALPQRAAAPARCTDGVDSRGDSSVDGREITWEDSTAYDDARRHAVRAWTERGRGLGRVTFRPDDPFSYADLEWTDTDRTDGKWHNTGAAWSGRPGTDVVFMNDAYLADGRRYGATRWRRIVAAHELGHALGFCHKSLNWYFTLMERGVTDLPADGRPTRQDVTNYRSLWG</sequence>
<reference evidence="3" key="2">
    <citation type="submission" date="2020-09" db="EMBL/GenBank/DDBJ databases">
        <authorList>
            <person name="Sun Q."/>
            <person name="Ohkuma M."/>
        </authorList>
    </citation>
    <scope>NUCLEOTIDE SEQUENCE</scope>
    <source>
        <strain evidence="3">JCM 4637</strain>
    </source>
</reference>
<accession>A0A918X4J6</accession>
<proteinExistence type="predicted"/>
<evidence type="ECO:0000256" key="2">
    <source>
        <dbReference type="SAM" id="SignalP"/>
    </source>
</evidence>
<evidence type="ECO:0008006" key="5">
    <source>
        <dbReference type="Google" id="ProtNLM"/>
    </source>
</evidence>
<dbReference type="SUPFAM" id="SSF55486">
    <property type="entry name" value="Metalloproteases ('zincins'), catalytic domain"/>
    <property type="match status" value="1"/>
</dbReference>
<feature type="region of interest" description="Disordered" evidence="1">
    <location>
        <begin position="43"/>
        <end position="68"/>
    </location>
</feature>
<evidence type="ECO:0000256" key="1">
    <source>
        <dbReference type="SAM" id="MobiDB-lite"/>
    </source>
</evidence>
<evidence type="ECO:0000313" key="3">
    <source>
        <dbReference type="EMBL" id="GHD11268.1"/>
    </source>
</evidence>
<gene>
    <name evidence="3" type="ORF">GCM10010334_67170</name>
</gene>
<evidence type="ECO:0000313" key="4">
    <source>
        <dbReference type="Proteomes" id="UP000638353"/>
    </source>
</evidence>